<name>A0A7K3PT81_9ACTN</name>
<organism evidence="2 3">
    <name type="scientific">Streptomyces coelicoflavus</name>
    <dbReference type="NCBI Taxonomy" id="285562"/>
    <lineage>
        <taxon>Bacteria</taxon>
        <taxon>Bacillati</taxon>
        <taxon>Actinomycetota</taxon>
        <taxon>Actinomycetes</taxon>
        <taxon>Kitasatosporales</taxon>
        <taxon>Streptomycetaceae</taxon>
        <taxon>Streptomyces</taxon>
    </lineage>
</organism>
<evidence type="ECO:0000313" key="2">
    <source>
        <dbReference type="EMBL" id="NEB12399.1"/>
    </source>
</evidence>
<proteinExistence type="predicted"/>
<gene>
    <name evidence="2" type="ORF">G3I32_26790</name>
</gene>
<evidence type="ECO:0000256" key="1">
    <source>
        <dbReference type="SAM" id="MobiDB-lite"/>
    </source>
</evidence>
<protein>
    <submittedName>
        <fullName evidence="2">Copper homeostasis protein CutC</fullName>
    </submittedName>
</protein>
<evidence type="ECO:0000313" key="3">
    <source>
        <dbReference type="Proteomes" id="UP000470446"/>
    </source>
</evidence>
<dbReference type="Proteomes" id="UP000470446">
    <property type="component" value="Unassembled WGS sequence"/>
</dbReference>
<dbReference type="EMBL" id="JAAGMA010000708">
    <property type="protein sequence ID" value="NEB12399.1"/>
    <property type="molecule type" value="Genomic_DNA"/>
</dbReference>
<reference evidence="2 3" key="1">
    <citation type="submission" date="2020-01" db="EMBL/GenBank/DDBJ databases">
        <title>Insect and environment-associated Actinomycetes.</title>
        <authorList>
            <person name="Currrie C."/>
            <person name="Chevrette M."/>
            <person name="Carlson C."/>
            <person name="Stubbendieck R."/>
            <person name="Wendt-Pienkowski E."/>
        </authorList>
    </citation>
    <scope>NUCLEOTIDE SEQUENCE [LARGE SCALE GENOMIC DNA]</scope>
    <source>
        <strain evidence="2 3">SID14163</strain>
    </source>
</reference>
<dbReference type="AlphaFoldDB" id="A0A7K3PT81"/>
<accession>A0A7K3PT81</accession>
<sequence length="65" mass="6525">GATSVHLSAKTRATPRRAAGWVPLGAGGTSAADDTHFLTDGTVVAAARRALDAAARSEEVPGTPR</sequence>
<feature type="non-terminal residue" evidence="2">
    <location>
        <position position="1"/>
    </location>
</feature>
<comment type="caution">
    <text evidence="2">The sequence shown here is derived from an EMBL/GenBank/DDBJ whole genome shotgun (WGS) entry which is preliminary data.</text>
</comment>
<feature type="region of interest" description="Disordered" evidence="1">
    <location>
        <begin position="1"/>
        <end position="21"/>
    </location>
</feature>